<proteinExistence type="predicted"/>
<organism evidence="1 2">
    <name type="scientific">Roseibacillus ishigakijimensis</name>
    <dbReference type="NCBI Taxonomy" id="454146"/>
    <lineage>
        <taxon>Bacteria</taxon>
        <taxon>Pseudomonadati</taxon>
        <taxon>Verrucomicrobiota</taxon>
        <taxon>Verrucomicrobiia</taxon>
        <taxon>Verrucomicrobiales</taxon>
        <taxon>Verrucomicrobiaceae</taxon>
        <taxon>Roseibacillus</taxon>
    </lineage>
</organism>
<reference evidence="1" key="1">
    <citation type="submission" date="2021-01" db="EMBL/GenBank/DDBJ databases">
        <title>Modified the classification status of verrucomicrobia.</title>
        <authorList>
            <person name="Feng X."/>
        </authorList>
    </citation>
    <scope>NUCLEOTIDE SEQUENCE</scope>
    <source>
        <strain evidence="1">KCTC 12986</strain>
    </source>
</reference>
<comment type="caution">
    <text evidence="1">The sequence shown here is derived from an EMBL/GenBank/DDBJ whole genome shotgun (WGS) entry which is preliminary data.</text>
</comment>
<evidence type="ECO:0000313" key="2">
    <source>
        <dbReference type="Proteomes" id="UP000604083"/>
    </source>
</evidence>
<keyword evidence="2" id="KW-1185">Reference proteome</keyword>
<dbReference type="Proteomes" id="UP000604083">
    <property type="component" value="Unassembled WGS sequence"/>
</dbReference>
<dbReference type="EMBL" id="JAENIO010000038">
    <property type="protein sequence ID" value="MBK1834995.1"/>
    <property type="molecule type" value="Genomic_DNA"/>
</dbReference>
<name>A0A934VNF7_9BACT</name>
<evidence type="ECO:0000313" key="1">
    <source>
        <dbReference type="EMBL" id="MBK1834995.1"/>
    </source>
</evidence>
<gene>
    <name evidence="1" type="ORF">JIN78_13070</name>
</gene>
<accession>A0A934VNF7</accession>
<protein>
    <submittedName>
        <fullName evidence="1">Uncharacterized protein</fullName>
    </submittedName>
</protein>
<dbReference type="RefSeq" id="WP_200392429.1">
    <property type="nucleotide sequence ID" value="NZ_JAENIO010000038.1"/>
</dbReference>
<dbReference type="AlphaFoldDB" id="A0A934VNF7"/>
<sequence>MSRHTCRILFSEKNSSRAALDANTGQRPYWVRGDDLEIEFALERQDGSFLTASDIGNIELVVRAANDDEAEPKRMVLNLDSGDCDGGFTASDWRTGGSLAVASWDAADAALEVPDSKASQLYFIYAIHTDGDGDKTTFGSYVIEVRKGPHAAPTLAAPDPYPPNYIILSETGQLTVGHEFFPNSGEQLLAWIPMNENADANTFHGFTFRVGTTDLMRMRGKSDNSGNITNASVEVHALELTEEGDQEATAFSLGYNARKIASFDADGETVWTLPKGVLITRIVLIQSGGIGLDNIAVDGLSITAKVSGKRLVNSYELRRGAKDILLPDSAFPIDDSNGETLEVSASSWNDAGVDVYVYYEYLPEPS</sequence>